<dbReference type="InterPro" id="IPR000731">
    <property type="entry name" value="SSD"/>
</dbReference>
<evidence type="ECO:0000256" key="4">
    <source>
        <dbReference type="ARBA" id="ARBA00022692"/>
    </source>
</evidence>
<gene>
    <name evidence="9" type="ORF">DFR76_11690</name>
</gene>
<feature type="transmembrane region" description="Helical" evidence="7">
    <location>
        <begin position="199"/>
        <end position="219"/>
    </location>
</feature>
<feature type="transmembrane region" description="Helical" evidence="7">
    <location>
        <begin position="372"/>
        <end position="396"/>
    </location>
</feature>
<dbReference type="EMBL" id="QQBC01000016">
    <property type="protein sequence ID" value="RDI60356.1"/>
    <property type="molecule type" value="Genomic_DNA"/>
</dbReference>
<keyword evidence="6 7" id="KW-0472">Membrane</keyword>
<dbReference type="PANTHER" id="PTHR33406">
    <property type="entry name" value="MEMBRANE PROTEIN MJ1562-RELATED"/>
    <property type="match status" value="1"/>
</dbReference>
<feature type="transmembrane region" description="Helical" evidence="7">
    <location>
        <begin position="598"/>
        <end position="621"/>
    </location>
</feature>
<name>A0A370HP54_9NOCA</name>
<evidence type="ECO:0000313" key="10">
    <source>
        <dbReference type="Proteomes" id="UP000254869"/>
    </source>
</evidence>
<keyword evidence="4 7" id="KW-0812">Transmembrane</keyword>
<feature type="transmembrane region" description="Helical" evidence="7">
    <location>
        <begin position="560"/>
        <end position="578"/>
    </location>
</feature>
<comment type="subcellular location">
    <subcellularLocation>
        <location evidence="1">Cell membrane</location>
        <topology evidence="1">Multi-pass membrane protein</topology>
    </subcellularLocation>
</comment>
<proteinExistence type="inferred from homology"/>
<reference evidence="9 10" key="1">
    <citation type="submission" date="2018-07" db="EMBL/GenBank/DDBJ databases">
        <title>Genomic Encyclopedia of Type Strains, Phase IV (KMG-IV): sequencing the most valuable type-strain genomes for metagenomic binning, comparative biology and taxonomic classification.</title>
        <authorList>
            <person name="Goeker M."/>
        </authorList>
    </citation>
    <scope>NUCLEOTIDE SEQUENCE [LARGE SCALE GENOMIC DNA]</scope>
    <source>
        <strain evidence="9 10">DSM 44290</strain>
    </source>
</reference>
<feature type="transmembrane region" description="Helical" evidence="7">
    <location>
        <begin position="277"/>
        <end position="298"/>
    </location>
</feature>
<evidence type="ECO:0000256" key="3">
    <source>
        <dbReference type="ARBA" id="ARBA00022475"/>
    </source>
</evidence>
<dbReference type="RefSeq" id="WP_068005378.1">
    <property type="nucleotide sequence ID" value="NZ_QQBC01000016.1"/>
</dbReference>
<evidence type="ECO:0000256" key="1">
    <source>
        <dbReference type="ARBA" id="ARBA00004651"/>
    </source>
</evidence>
<dbReference type="Proteomes" id="UP000254869">
    <property type="component" value="Unassembled WGS sequence"/>
</dbReference>
<feature type="domain" description="SSD" evidence="8">
    <location>
        <begin position="202"/>
        <end position="327"/>
    </location>
</feature>
<dbReference type="InterPro" id="IPR050545">
    <property type="entry name" value="Mycobact_MmpL"/>
</dbReference>
<accession>A0A370HP54</accession>
<dbReference type="GO" id="GO:0005886">
    <property type="term" value="C:plasma membrane"/>
    <property type="evidence" value="ECO:0007669"/>
    <property type="project" value="UniProtKB-SubCell"/>
</dbReference>
<keyword evidence="5 7" id="KW-1133">Transmembrane helix</keyword>
<dbReference type="Pfam" id="PF03176">
    <property type="entry name" value="MMPL"/>
    <property type="match status" value="2"/>
</dbReference>
<feature type="transmembrane region" description="Helical" evidence="7">
    <location>
        <begin position="527"/>
        <end position="548"/>
    </location>
</feature>
<evidence type="ECO:0000256" key="7">
    <source>
        <dbReference type="SAM" id="Phobius"/>
    </source>
</evidence>
<keyword evidence="10" id="KW-1185">Reference proteome</keyword>
<comment type="similarity">
    <text evidence="2">Belongs to the resistance-nodulation-cell division (RND) (TC 2.A.6) family. MmpL subfamily.</text>
</comment>
<dbReference type="AlphaFoldDB" id="A0A370HP54"/>
<keyword evidence="3" id="KW-1003">Cell membrane</keyword>
<dbReference type="SUPFAM" id="SSF82866">
    <property type="entry name" value="Multidrug efflux transporter AcrB transmembrane domain"/>
    <property type="match status" value="2"/>
</dbReference>
<comment type="caution">
    <text evidence="9">The sequence shown here is derived from an EMBL/GenBank/DDBJ whole genome shotgun (WGS) entry which is preliminary data.</text>
</comment>
<dbReference type="PROSITE" id="PS50156">
    <property type="entry name" value="SSD"/>
    <property type="match status" value="1"/>
</dbReference>
<evidence type="ECO:0000313" key="9">
    <source>
        <dbReference type="EMBL" id="RDI60356.1"/>
    </source>
</evidence>
<dbReference type="PANTHER" id="PTHR33406:SF11">
    <property type="entry name" value="MEMBRANE PROTEIN SCO6666-RELATED"/>
    <property type="match status" value="1"/>
</dbReference>
<evidence type="ECO:0000256" key="6">
    <source>
        <dbReference type="ARBA" id="ARBA00023136"/>
    </source>
</evidence>
<dbReference type="InterPro" id="IPR004869">
    <property type="entry name" value="MMPL_dom"/>
</dbReference>
<dbReference type="Gene3D" id="1.20.1640.10">
    <property type="entry name" value="Multidrug efflux transporter AcrB transmembrane domain"/>
    <property type="match status" value="2"/>
</dbReference>
<evidence type="ECO:0000256" key="2">
    <source>
        <dbReference type="ARBA" id="ARBA00010157"/>
    </source>
</evidence>
<protein>
    <submittedName>
        <fullName evidence="9">RND superfamily putative drug exporter</fullName>
    </submittedName>
</protein>
<sequence length="739" mass="76805">MLTTLARLTTARPRVVLAASLLLMLLCGLFGKDLQSDLKIGGFAPPATESAARTVHDGFPGASPNLVITVESPAGVDSPAAVAAARGVLDRLRERTDVRSVQSFLDPGAAALRGRSGTDGLILADLAGEDTVSMKAAGEIQRAVSTTSGAVTVRVGGFAGETYDTNTGAAKDLALAEGVALPLTFLVLILVFGSLVAAALPLVIGLFSIVTTLGILEAVTKFTDVSIFALNMTTVLGLALAIDYSLLMVSRYREEIDAGLDHRAATIRTVRTAGRTVLFSAATVALGLGALVIFPAYFLRSFAYAGLPVVATAAFAAVAILPACLILLGDKVNALDLREPLRRLLRRGPVRPVAPAESGWYRWAAGVMTRPIAVTVGTVAALLLLGSPFLSVTLAYPDYRAMSESSQSRQVGDIVHREFDLDLGSGVAVALPDYHGPVAGYAAALSGVGGVANVESADGVFRGGQRIADARPGMSTDAGTYLAVHTTVDPYAKAGADQLTALRAVPAPGSTVFAGNAVLNKDGFDALYARLPLVLAIVALTSFVLLFLFTGSVVLPLKALVLNLLSLSASFGATVWIFQQGHLAGLFGFTPTGMLSAAGMPVLMFCLAFGLSMDYEVFLLARIREQWLDSDRGPAANTHAVAMGLARTGRIFTAAAGLMAIIFLAVTTSHASFMQMFGLGLALAVLSDATVIRSLLVPAAMRLMGTANWWCPGPLAALHRRIGLSEAESAASDPIPTRG</sequence>
<feature type="transmembrane region" description="Helical" evidence="7">
    <location>
        <begin position="651"/>
        <end position="671"/>
    </location>
</feature>
<evidence type="ECO:0000256" key="5">
    <source>
        <dbReference type="ARBA" id="ARBA00022989"/>
    </source>
</evidence>
<dbReference type="STRING" id="1210086.GCA_001613105_06239"/>
<feature type="transmembrane region" description="Helical" evidence="7">
    <location>
        <begin position="225"/>
        <end position="247"/>
    </location>
</feature>
<feature type="transmembrane region" description="Helical" evidence="7">
    <location>
        <begin position="304"/>
        <end position="328"/>
    </location>
</feature>
<organism evidence="9 10">
    <name type="scientific">Nocardia pseudobrasiliensis</name>
    <dbReference type="NCBI Taxonomy" id="45979"/>
    <lineage>
        <taxon>Bacteria</taxon>
        <taxon>Bacillati</taxon>
        <taxon>Actinomycetota</taxon>
        <taxon>Actinomycetes</taxon>
        <taxon>Mycobacteriales</taxon>
        <taxon>Nocardiaceae</taxon>
        <taxon>Nocardia</taxon>
    </lineage>
</organism>
<evidence type="ECO:0000259" key="8">
    <source>
        <dbReference type="PROSITE" id="PS50156"/>
    </source>
</evidence>
<feature type="transmembrane region" description="Helical" evidence="7">
    <location>
        <begin position="677"/>
        <end position="696"/>
    </location>
</feature>